<gene>
    <name evidence="5" type="ORF">K8I29_02185</name>
</gene>
<dbReference type="InterPro" id="IPR012408">
    <property type="entry name" value="Acetald_propionald_DH-rel"/>
</dbReference>
<comment type="caution">
    <text evidence="5">The sequence shown here is derived from an EMBL/GenBank/DDBJ whole genome shotgun (WGS) entry which is preliminary data.</text>
</comment>
<keyword evidence="2" id="KW-0520">NAD</keyword>
<proteinExistence type="predicted"/>
<organism evidence="5 6">
    <name type="scientific">Candidatus Nitrobium versatile</name>
    <dbReference type="NCBI Taxonomy" id="2884831"/>
    <lineage>
        <taxon>Bacteria</taxon>
        <taxon>Pseudomonadati</taxon>
        <taxon>Nitrospirota</taxon>
        <taxon>Nitrospiria</taxon>
        <taxon>Nitrospirales</taxon>
        <taxon>Nitrospiraceae</taxon>
        <taxon>Candidatus Nitrobium</taxon>
    </lineage>
</organism>
<dbReference type="AlphaFoldDB" id="A0A953J5H6"/>
<evidence type="ECO:0000256" key="2">
    <source>
        <dbReference type="ARBA" id="ARBA00023027"/>
    </source>
</evidence>
<dbReference type="CDD" id="cd07121">
    <property type="entry name" value="ALDH_EutE"/>
    <property type="match status" value="1"/>
</dbReference>
<dbReference type="NCBIfam" id="NF011927">
    <property type="entry name" value="PRK15398.1"/>
    <property type="match status" value="1"/>
</dbReference>
<evidence type="ECO:0000259" key="4">
    <source>
        <dbReference type="Pfam" id="PF00171"/>
    </source>
</evidence>
<reference evidence="5" key="1">
    <citation type="journal article" date="2021" name="bioRxiv">
        <title>Unraveling nitrogen, sulfur and carbon metabolic pathways and microbial community transcriptional responses to substrate deprivation and toxicity stresses in a bioreactor mimicking anoxic brackish coastal sediment conditions.</title>
        <authorList>
            <person name="Martins P.D."/>
            <person name="Echeveste M.J."/>
            <person name="Arshad A."/>
            <person name="Kurth J."/>
            <person name="Ouboter H."/>
            <person name="Jetten M.S.M."/>
            <person name="Welte C.U."/>
        </authorList>
    </citation>
    <scope>NUCLEOTIDE SEQUENCE</scope>
    <source>
        <strain evidence="5">MAG_39</strain>
    </source>
</reference>
<reference evidence="5" key="2">
    <citation type="submission" date="2021-08" db="EMBL/GenBank/DDBJ databases">
        <authorList>
            <person name="Dalcin Martins P."/>
        </authorList>
    </citation>
    <scope>NUCLEOTIDE SEQUENCE</scope>
    <source>
        <strain evidence="5">MAG_39</strain>
    </source>
</reference>
<dbReference type="Gene3D" id="3.40.309.10">
    <property type="entry name" value="Aldehyde Dehydrogenase, Chain A, domain 2"/>
    <property type="match status" value="1"/>
</dbReference>
<evidence type="ECO:0000256" key="3">
    <source>
        <dbReference type="SAM" id="MobiDB-lite"/>
    </source>
</evidence>
<sequence>MADDEESPVESLVEKALDRITFKSNVHAPSHVSSSGDFTWKKRRSLAYDDAPLNGGRKKDFVPPAKGTAAPPVQQSGDIHVLSAPDGEEGGIFATIDGAVASAKKAQRELKDISLSTRRKIIDAMRDALMKNGDVLSMMAVKETRMGRLDSKSIKHQLIAEKTPGVEDVSTTAYTGDYGLTLGERAPWGVIAAVTPVTNPSATVACNAIGMVAAGNSVVFSPHPSAREVSLATVRLLNKAIRSAGGPSNLLTSTSEASIANAQTLMDHRDVRLLVVTGGMKVVREAMKHGKKVIAAGPGNPPVVVDETVDIRRAAQDIVNGASFDNNIPCIAEKELIVVEAVADELKFHMKELGAYELSPWQLKRLEKVLFSENRGPGKAGVPNLHFIGRDASVILAEIGVQVGDDIKLVIAETDYDHPFVWSELMMPVLPVVRARNVDQAISMAVRAEHGFRHTAVMHSLSVETLTKMAKEADCTLFVKNGPCYDGLGVEGEGCASLTIASFTGEGMTSARHFTRERRCVLSGYMRIL</sequence>
<evidence type="ECO:0000313" key="6">
    <source>
        <dbReference type="Proteomes" id="UP000705867"/>
    </source>
</evidence>
<dbReference type="GO" id="GO:0008774">
    <property type="term" value="F:acetaldehyde dehydrogenase (acetylating) activity"/>
    <property type="evidence" value="ECO:0007669"/>
    <property type="project" value="InterPro"/>
</dbReference>
<evidence type="ECO:0000256" key="1">
    <source>
        <dbReference type="ARBA" id="ARBA00023002"/>
    </source>
</evidence>
<accession>A0A953J5H6</accession>
<dbReference type="InterPro" id="IPR015590">
    <property type="entry name" value="Aldehyde_DH_dom"/>
</dbReference>
<dbReference type="PANTHER" id="PTHR11699">
    <property type="entry name" value="ALDEHYDE DEHYDROGENASE-RELATED"/>
    <property type="match status" value="1"/>
</dbReference>
<dbReference type="Proteomes" id="UP000705867">
    <property type="component" value="Unassembled WGS sequence"/>
</dbReference>
<feature type="region of interest" description="Disordered" evidence="3">
    <location>
        <begin position="49"/>
        <end position="73"/>
    </location>
</feature>
<feature type="domain" description="Aldehyde dehydrogenase" evidence="4">
    <location>
        <begin position="95"/>
        <end position="350"/>
    </location>
</feature>
<dbReference type="InterPro" id="IPR016162">
    <property type="entry name" value="Ald_DH_N"/>
</dbReference>
<keyword evidence="1" id="KW-0560">Oxidoreductase</keyword>
<protein>
    <submittedName>
        <fullName evidence="5">Aldehyde dehydrogenase EutE</fullName>
    </submittedName>
</protein>
<dbReference type="EMBL" id="JAIOIV010000017">
    <property type="protein sequence ID" value="MBZ0155007.1"/>
    <property type="molecule type" value="Genomic_DNA"/>
</dbReference>
<dbReference type="Gene3D" id="3.40.605.10">
    <property type="entry name" value="Aldehyde Dehydrogenase, Chain A, domain 1"/>
    <property type="match status" value="1"/>
</dbReference>
<dbReference type="InterPro" id="IPR016163">
    <property type="entry name" value="Ald_DH_C"/>
</dbReference>
<name>A0A953J5H6_9BACT</name>
<dbReference type="InterPro" id="IPR016161">
    <property type="entry name" value="Ald_DH/histidinol_DH"/>
</dbReference>
<evidence type="ECO:0000313" key="5">
    <source>
        <dbReference type="EMBL" id="MBZ0155007.1"/>
    </source>
</evidence>
<dbReference type="SUPFAM" id="SSF53720">
    <property type="entry name" value="ALDH-like"/>
    <property type="match status" value="1"/>
</dbReference>
<dbReference type="Pfam" id="PF00171">
    <property type="entry name" value="Aldedh"/>
    <property type="match status" value="1"/>
</dbReference>